<dbReference type="InterPro" id="IPR004474">
    <property type="entry name" value="LytR_CpsA_psr"/>
</dbReference>
<comment type="similarity">
    <text evidence="1">Belongs to the LytR/CpsA/Psr (LCP) family.</text>
</comment>
<dbReference type="Proteomes" id="UP000051568">
    <property type="component" value="Unassembled WGS sequence"/>
</dbReference>
<evidence type="ECO:0000256" key="1">
    <source>
        <dbReference type="ARBA" id="ARBA00006068"/>
    </source>
</evidence>
<dbReference type="EMBL" id="JQBR01000004">
    <property type="protein sequence ID" value="KRN66767.1"/>
    <property type="molecule type" value="Genomic_DNA"/>
</dbReference>
<protein>
    <submittedName>
        <fullName evidence="5">Biofilm regulatory protein A</fullName>
    </submittedName>
</protein>
<evidence type="ECO:0000259" key="4">
    <source>
        <dbReference type="Pfam" id="PF03816"/>
    </source>
</evidence>
<name>A0A0R2IP33_9LACO</name>
<dbReference type="OrthoDB" id="27330at2"/>
<dbReference type="PATRIC" id="fig|319652.3.peg.1376"/>
<keyword evidence="3" id="KW-1133">Transmembrane helix</keyword>
<feature type="domain" description="Cell envelope-related transcriptional attenuator" evidence="4">
    <location>
        <begin position="86"/>
        <end position="227"/>
    </location>
</feature>
<proteinExistence type="inferred from homology"/>
<evidence type="ECO:0000313" key="6">
    <source>
        <dbReference type="Proteomes" id="UP000051568"/>
    </source>
</evidence>
<evidence type="ECO:0000256" key="2">
    <source>
        <dbReference type="SAM" id="MobiDB-lite"/>
    </source>
</evidence>
<dbReference type="AlphaFoldDB" id="A0A0R2IP33"/>
<keyword evidence="3" id="KW-0812">Transmembrane</keyword>
<gene>
    <name evidence="5" type="ORF">IV80_GL001360</name>
</gene>
<evidence type="ECO:0000256" key="3">
    <source>
        <dbReference type="SAM" id="Phobius"/>
    </source>
</evidence>
<organism evidence="5 6">
    <name type="scientific">Pediococcus cellicola</name>
    <dbReference type="NCBI Taxonomy" id="319652"/>
    <lineage>
        <taxon>Bacteria</taxon>
        <taxon>Bacillati</taxon>
        <taxon>Bacillota</taxon>
        <taxon>Bacilli</taxon>
        <taxon>Lactobacillales</taxon>
        <taxon>Lactobacillaceae</taxon>
        <taxon>Pediococcus</taxon>
    </lineage>
</organism>
<sequence>MKAPKLSRKKIWIIAGIVALILVIAGGIKAYTMYTGAQHVAKQTYQKAKTPTARNVSKVIKNKKPLNVLILGTDTGALGRKTKGLSDTMIVASLNAQKETTYMTSIPRDTQVTINNTSQKINAAYTIGGASQSIKTVQNLLDVPIDFYIVMNMGGLKELVNSVGGVDVTPPLTFKYGSANVKKGVKTHLTGKQALSYSRMRYDDPNGDYGRQKRQRQVILAVVRKALSISSVTRFQTILNSVQKNMKTNLTFNDMLALRFSYKNASHHIKSTTLEGDGEMIDGLSYQVASMTERRRVSNKIRQELGLSKTTKLKNGTSTSSSTASSSTNTSDQSTQTTTDTTTTSDSSSYGYSTTTDTTNQYNNSGTPPATP</sequence>
<keyword evidence="6" id="KW-1185">Reference proteome</keyword>
<evidence type="ECO:0000313" key="5">
    <source>
        <dbReference type="EMBL" id="KRN66767.1"/>
    </source>
</evidence>
<reference evidence="5 6" key="1">
    <citation type="journal article" date="2015" name="Genome Announc.">
        <title>Expanding the biotechnology potential of lactobacilli through comparative genomics of 213 strains and associated genera.</title>
        <authorList>
            <person name="Sun Z."/>
            <person name="Harris H.M."/>
            <person name="McCann A."/>
            <person name="Guo C."/>
            <person name="Argimon S."/>
            <person name="Zhang W."/>
            <person name="Yang X."/>
            <person name="Jeffery I.B."/>
            <person name="Cooney J.C."/>
            <person name="Kagawa T.F."/>
            <person name="Liu W."/>
            <person name="Song Y."/>
            <person name="Salvetti E."/>
            <person name="Wrobel A."/>
            <person name="Rasinkangas P."/>
            <person name="Parkhill J."/>
            <person name="Rea M.C."/>
            <person name="O'Sullivan O."/>
            <person name="Ritari J."/>
            <person name="Douillard F.P."/>
            <person name="Paul Ross R."/>
            <person name="Yang R."/>
            <person name="Briner A.E."/>
            <person name="Felis G.E."/>
            <person name="de Vos W.M."/>
            <person name="Barrangou R."/>
            <person name="Klaenhammer T.R."/>
            <person name="Caufield P.W."/>
            <person name="Cui Y."/>
            <person name="Zhang H."/>
            <person name="O'Toole P.W."/>
        </authorList>
    </citation>
    <scope>NUCLEOTIDE SEQUENCE [LARGE SCALE GENOMIC DNA]</scope>
    <source>
        <strain evidence="5 6">DSM 17757</strain>
    </source>
</reference>
<dbReference type="PANTHER" id="PTHR33392:SF6">
    <property type="entry name" value="POLYISOPRENYL-TEICHOIC ACID--PEPTIDOGLYCAN TEICHOIC ACID TRANSFERASE TAGU"/>
    <property type="match status" value="1"/>
</dbReference>
<keyword evidence="3" id="KW-0472">Membrane</keyword>
<dbReference type="PANTHER" id="PTHR33392">
    <property type="entry name" value="POLYISOPRENYL-TEICHOIC ACID--PEPTIDOGLYCAN TEICHOIC ACID TRANSFERASE TAGU"/>
    <property type="match status" value="1"/>
</dbReference>
<dbReference type="InterPro" id="IPR050922">
    <property type="entry name" value="LytR/CpsA/Psr_CW_biosynth"/>
</dbReference>
<dbReference type="Gene3D" id="3.40.630.190">
    <property type="entry name" value="LCP protein"/>
    <property type="match status" value="1"/>
</dbReference>
<dbReference type="Pfam" id="PF03816">
    <property type="entry name" value="LytR_cpsA_psr"/>
    <property type="match status" value="1"/>
</dbReference>
<dbReference type="NCBIfam" id="TIGR00350">
    <property type="entry name" value="lytR_cpsA_psr"/>
    <property type="match status" value="1"/>
</dbReference>
<feature type="region of interest" description="Disordered" evidence="2">
    <location>
        <begin position="295"/>
        <end position="372"/>
    </location>
</feature>
<dbReference type="STRING" id="319652.IV80_GL001360"/>
<feature type="compositionally biased region" description="Low complexity" evidence="2">
    <location>
        <begin position="317"/>
        <end position="365"/>
    </location>
</feature>
<feature type="transmembrane region" description="Helical" evidence="3">
    <location>
        <begin position="12"/>
        <end position="34"/>
    </location>
</feature>
<accession>A0A0R2IP33</accession>
<comment type="caution">
    <text evidence="5">The sequence shown here is derived from an EMBL/GenBank/DDBJ whole genome shotgun (WGS) entry which is preliminary data.</text>
</comment>